<accession>A0A437D942</accession>
<name>A0A437D942_ORYJA</name>
<keyword evidence="3" id="KW-1185">Reference proteome</keyword>
<evidence type="ECO:0000256" key="1">
    <source>
        <dbReference type="SAM" id="MobiDB-lite"/>
    </source>
</evidence>
<dbReference type="AlphaFoldDB" id="A0A437D942"/>
<reference evidence="2 3" key="1">
    <citation type="submission" date="2018-11" db="EMBL/GenBank/DDBJ databases">
        <authorList>
            <person name="Lopez-Roques C."/>
            <person name="Donnadieu C."/>
            <person name="Bouchez O."/>
            <person name="Klopp C."/>
            <person name="Cabau C."/>
            <person name="Zahm M."/>
        </authorList>
    </citation>
    <scope>NUCLEOTIDE SEQUENCE [LARGE SCALE GENOMIC DNA]</scope>
    <source>
        <strain evidence="2">RS831</strain>
        <tissue evidence="2">Whole body</tissue>
    </source>
</reference>
<feature type="region of interest" description="Disordered" evidence="1">
    <location>
        <begin position="1"/>
        <end position="108"/>
    </location>
</feature>
<evidence type="ECO:0000313" key="2">
    <source>
        <dbReference type="EMBL" id="RVE71122.1"/>
    </source>
</evidence>
<reference evidence="2 3" key="2">
    <citation type="submission" date="2019-01" db="EMBL/GenBank/DDBJ databases">
        <title>A chromosome length genome reference of the Java medaka (oryzias javanicus).</title>
        <authorList>
            <person name="Herpin A."/>
            <person name="Takehana Y."/>
            <person name="Naruse K."/>
            <person name="Ansai S."/>
            <person name="Kawaguchi M."/>
        </authorList>
    </citation>
    <scope>NUCLEOTIDE SEQUENCE [LARGE SCALE GENOMIC DNA]</scope>
    <source>
        <strain evidence="2">RS831</strain>
        <tissue evidence="2">Whole body</tissue>
    </source>
</reference>
<organism evidence="2 3">
    <name type="scientific">Oryzias javanicus</name>
    <name type="common">Javanese ricefish</name>
    <name type="synonym">Aplocheilus javanicus</name>
    <dbReference type="NCBI Taxonomy" id="123683"/>
    <lineage>
        <taxon>Eukaryota</taxon>
        <taxon>Metazoa</taxon>
        <taxon>Chordata</taxon>
        <taxon>Craniata</taxon>
        <taxon>Vertebrata</taxon>
        <taxon>Euteleostomi</taxon>
        <taxon>Actinopterygii</taxon>
        <taxon>Neopterygii</taxon>
        <taxon>Teleostei</taxon>
        <taxon>Neoteleostei</taxon>
        <taxon>Acanthomorphata</taxon>
        <taxon>Ovalentaria</taxon>
        <taxon>Atherinomorphae</taxon>
        <taxon>Beloniformes</taxon>
        <taxon>Adrianichthyidae</taxon>
        <taxon>Oryziinae</taxon>
        <taxon>Oryzias</taxon>
    </lineage>
</organism>
<dbReference type="EMBL" id="CM012443">
    <property type="protein sequence ID" value="RVE71122.1"/>
    <property type="molecule type" value="Genomic_DNA"/>
</dbReference>
<feature type="compositionally biased region" description="Basic and acidic residues" evidence="1">
    <location>
        <begin position="65"/>
        <end position="84"/>
    </location>
</feature>
<proteinExistence type="predicted"/>
<protein>
    <submittedName>
        <fullName evidence="2">Uncharacterized protein</fullName>
    </submittedName>
</protein>
<dbReference type="Proteomes" id="UP000283210">
    <property type="component" value="Chromosome 7"/>
</dbReference>
<sequence length="108" mass="12160">MKKHLFSCLNERRRLPAVTSSERDSAFPGSQINNSASERLGPSTSRFGSDSRSSHTNRTCFAEQTLRRRGEDQPRSRGHTHLDLDPQGLPSVGAGQERQNGERRKKKK</sequence>
<feature type="compositionally biased region" description="Polar residues" evidence="1">
    <location>
        <begin position="28"/>
        <end position="37"/>
    </location>
</feature>
<gene>
    <name evidence="2" type="ORF">OJAV_G00071750</name>
</gene>
<evidence type="ECO:0000313" key="3">
    <source>
        <dbReference type="Proteomes" id="UP000283210"/>
    </source>
</evidence>